<name>A0AA36ISC3_9DINO</name>
<keyword evidence="2" id="KW-0732">Signal</keyword>
<dbReference type="AlphaFoldDB" id="A0AA36ISC3"/>
<dbReference type="EMBL" id="CAUJNA010002238">
    <property type="protein sequence ID" value="CAJ1392015.1"/>
    <property type="molecule type" value="Genomic_DNA"/>
</dbReference>
<evidence type="ECO:0000256" key="2">
    <source>
        <dbReference type="SAM" id="SignalP"/>
    </source>
</evidence>
<reference evidence="3" key="1">
    <citation type="submission" date="2023-08" db="EMBL/GenBank/DDBJ databases">
        <authorList>
            <person name="Chen Y."/>
            <person name="Shah S."/>
            <person name="Dougan E. K."/>
            <person name="Thang M."/>
            <person name="Chan C."/>
        </authorList>
    </citation>
    <scope>NUCLEOTIDE SEQUENCE</scope>
</reference>
<sequence>MIYRRSRTSRCLCALLLAVIPCTFHQVLFTGPRKSDSLQGSRHRLARAAEEQVPELPPFQRFPEDYEPDPLDRVIEWFMGLDPQTNQILEGIFTLVVLGVTVLSAKETYEKWQKEKEQEDELKRQKIRRALNPDGWREELFREDQEEKRLRELEKKNEKKSKVADVLEEIYGTDGLEDKFNAQSAGRRRPAGGVKKS</sequence>
<organism evidence="3 4">
    <name type="scientific">Effrenium voratum</name>
    <dbReference type="NCBI Taxonomy" id="2562239"/>
    <lineage>
        <taxon>Eukaryota</taxon>
        <taxon>Sar</taxon>
        <taxon>Alveolata</taxon>
        <taxon>Dinophyceae</taxon>
        <taxon>Suessiales</taxon>
        <taxon>Symbiodiniaceae</taxon>
        <taxon>Effrenium</taxon>
    </lineage>
</organism>
<evidence type="ECO:0000313" key="3">
    <source>
        <dbReference type="EMBL" id="CAJ1392015.1"/>
    </source>
</evidence>
<keyword evidence="1" id="KW-0175">Coiled coil</keyword>
<dbReference type="Proteomes" id="UP001178507">
    <property type="component" value="Unassembled WGS sequence"/>
</dbReference>
<evidence type="ECO:0000313" key="4">
    <source>
        <dbReference type="Proteomes" id="UP001178507"/>
    </source>
</evidence>
<accession>A0AA36ISC3</accession>
<feature type="chain" id="PRO_5041266602" evidence="2">
    <location>
        <begin position="26"/>
        <end position="197"/>
    </location>
</feature>
<feature type="coiled-coil region" evidence="1">
    <location>
        <begin position="102"/>
        <end position="170"/>
    </location>
</feature>
<gene>
    <name evidence="3" type="ORF">EVOR1521_LOCUS17215</name>
</gene>
<protein>
    <submittedName>
        <fullName evidence="3">Uncharacterized protein</fullName>
    </submittedName>
</protein>
<comment type="caution">
    <text evidence="3">The sequence shown here is derived from an EMBL/GenBank/DDBJ whole genome shotgun (WGS) entry which is preliminary data.</text>
</comment>
<keyword evidence="4" id="KW-1185">Reference proteome</keyword>
<proteinExistence type="predicted"/>
<evidence type="ECO:0000256" key="1">
    <source>
        <dbReference type="SAM" id="Coils"/>
    </source>
</evidence>
<feature type="signal peptide" evidence="2">
    <location>
        <begin position="1"/>
        <end position="25"/>
    </location>
</feature>